<keyword evidence="4" id="KW-1185">Reference proteome</keyword>
<reference evidence="3 4" key="1">
    <citation type="submission" date="2012-09" db="EMBL/GenBank/DDBJ databases">
        <title>Genome Sequence of alkane-degrading Bacterium Alcanivorax venustensis ISO4.</title>
        <authorList>
            <person name="Lai Q."/>
            <person name="Shao Z."/>
        </authorList>
    </citation>
    <scope>NUCLEOTIDE SEQUENCE [LARGE SCALE GENOMIC DNA]</scope>
    <source>
        <strain evidence="3 4">ISO4</strain>
    </source>
</reference>
<evidence type="ECO:0000256" key="2">
    <source>
        <dbReference type="SAM" id="SignalP"/>
    </source>
</evidence>
<gene>
    <name evidence="3" type="ORF">ISO4_00015</name>
</gene>
<feature type="signal peptide" evidence="2">
    <location>
        <begin position="1"/>
        <end position="21"/>
    </location>
</feature>
<feature type="chain" id="PRO_5045204225" description="Lipoprotein" evidence="2">
    <location>
        <begin position="22"/>
        <end position="79"/>
    </location>
</feature>
<sequence>MRLIKQGALLAGLIVGLAACGGDSDNDPVVNNNTNFTAFVKGLLDDDPNGEPANINNRNFRFTNQEDPDAYDDVLSSNN</sequence>
<dbReference type="RefSeq" id="WP_142947455.1">
    <property type="nucleotide sequence ID" value="NZ_ARXR01000001.1"/>
</dbReference>
<evidence type="ECO:0000256" key="1">
    <source>
        <dbReference type="SAM" id="MobiDB-lite"/>
    </source>
</evidence>
<protein>
    <recommendedName>
        <fullName evidence="5">Lipoprotein</fullName>
    </recommendedName>
</protein>
<organism evidence="3 4">
    <name type="scientific">Alloalcanivorax venustensis ISO4</name>
    <dbReference type="NCBI Taxonomy" id="1177184"/>
    <lineage>
        <taxon>Bacteria</taxon>
        <taxon>Pseudomonadati</taxon>
        <taxon>Pseudomonadota</taxon>
        <taxon>Gammaproteobacteria</taxon>
        <taxon>Oceanospirillales</taxon>
        <taxon>Alcanivoracaceae</taxon>
        <taxon>Alloalcanivorax</taxon>
    </lineage>
</organism>
<dbReference type="PROSITE" id="PS51257">
    <property type="entry name" value="PROKAR_LIPOPROTEIN"/>
    <property type="match status" value="1"/>
</dbReference>
<evidence type="ECO:0000313" key="4">
    <source>
        <dbReference type="Proteomes" id="UP000644441"/>
    </source>
</evidence>
<dbReference type="GeneID" id="99765653"/>
<proteinExistence type="predicted"/>
<dbReference type="EMBL" id="ARXR01000001">
    <property type="protein sequence ID" value="MBF5051413.1"/>
    <property type="molecule type" value="Genomic_DNA"/>
</dbReference>
<name>A0ABS0ABF4_9GAMM</name>
<evidence type="ECO:0008006" key="5">
    <source>
        <dbReference type="Google" id="ProtNLM"/>
    </source>
</evidence>
<feature type="compositionally biased region" description="Polar residues" evidence="1">
    <location>
        <begin position="54"/>
        <end position="65"/>
    </location>
</feature>
<accession>A0ABS0ABF4</accession>
<evidence type="ECO:0000313" key="3">
    <source>
        <dbReference type="EMBL" id="MBF5051413.1"/>
    </source>
</evidence>
<feature type="region of interest" description="Disordered" evidence="1">
    <location>
        <begin position="47"/>
        <end position="79"/>
    </location>
</feature>
<dbReference type="Proteomes" id="UP000644441">
    <property type="component" value="Unassembled WGS sequence"/>
</dbReference>
<comment type="caution">
    <text evidence="3">The sequence shown here is derived from an EMBL/GenBank/DDBJ whole genome shotgun (WGS) entry which is preliminary data.</text>
</comment>
<keyword evidence="2" id="KW-0732">Signal</keyword>